<sequence length="95" mass="9833">MRLFVAATLMTTLAGMPLAAQAGGNGGDRQAAGGGFMSSYISDPYHDPRSSFSQLRGTGQILGQPMVSEGAGLRASPRMIVEPHWAVGSSAPRGR</sequence>
<proteinExistence type="predicted"/>
<evidence type="ECO:0000313" key="3">
    <source>
        <dbReference type="Proteomes" id="UP000441523"/>
    </source>
</evidence>
<evidence type="ECO:0000313" key="2">
    <source>
        <dbReference type="EMBL" id="KAB1073135.1"/>
    </source>
</evidence>
<evidence type="ECO:0000256" key="1">
    <source>
        <dbReference type="SAM" id="SignalP"/>
    </source>
</evidence>
<feature type="signal peptide" evidence="1">
    <location>
        <begin position="1"/>
        <end position="22"/>
    </location>
</feature>
<feature type="chain" id="PRO_5027107431" evidence="1">
    <location>
        <begin position="23"/>
        <end position="95"/>
    </location>
</feature>
<dbReference type="RefSeq" id="WP_150963967.1">
    <property type="nucleotide sequence ID" value="NZ_VZZJ01000009.1"/>
</dbReference>
<accession>A0A6N6MP56</accession>
<protein>
    <submittedName>
        <fullName evidence="2">Uncharacterized protein</fullName>
    </submittedName>
</protein>
<name>A0A6N6MP56_9HYPH</name>
<keyword evidence="3" id="KW-1185">Reference proteome</keyword>
<keyword evidence="1" id="KW-0732">Signal</keyword>
<comment type="caution">
    <text evidence="2">The sequence shown here is derived from an EMBL/GenBank/DDBJ whole genome shotgun (WGS) entry which is preliminary data.</text>
</comment>
<gene>
    <name evidence="2" type="ORF">F6X51_12315</name>
</gene>
<reference evidence="2 3" key="1">
    <citation type="submission" date="2019-09" db="EMBL/GenBank/DDBJ databases">
        <title>YIM 132548 draft genome.</title>
        <authorList>
            <person name="Jiang L."/>
        </authorList>
    </citation>
    <scope>NUCLEOTIDE SEQUENCE [LARGE SCALE GENOMIC DNA]</scope>
    <source>
        <strain evidence="2 3">YIM 132548</strain>
    </source>
</reference>
<dbReference type="EMBL" id="VZZJ01000009">
    <property type="protein sequence ID" value="KAB1073135.1"/>
    <property type="molecule type" value="Genomic_DNA"/>
</dbReference>
<dbReference type="AlphaFoldDB" id="A0A6N6MP56"/>
<dbReference type="Proteomes" id="UP000441523">
    <property type="component" value="Unassembled WGS sequence"/>
</dbReference>
<organism evidence="2 3">
    <name type="scientific">Methylobacterium planeticum</name>
    <dbReference type="NCBI Taxonomy" id="2615211"/>
    <lineage>
        <taxon>Bacteria</taxon>
        <taxon>Pseudomonadati</taxon>
        <taxon>Pseudomonadota</taxon>
        <taxon>Alphaproteobacteria</taxon>
        <taxon>Hyphomicrobiales</taxon>
        <taxon>Methylobacteriaceae</taxon>
        <taxon>Methylobacterium</taxon>
    </lineage>
</organism>